<evidence type="ECO:0000313" key="3">
    <source>
        <dbReference type="EMBL" id="AKV75892.1"/>
    </source>
</evidence>
<dbReference type="RefSeq" id="WP_012020491.1">
    <property type="nucleotide sequence ID" value="NZ_AP019770.1"/>
</dbReference>
<dbReference type="Proteomes" id="UP000029084">
    <property type="component" value="Chromosome"/>
</dbReference>
<dbReference type="Proteomes" id="UP000062398">
    <property type="component" value="Chromosome"/>
</dbReference>
<dbReference type="OMA" id="PPKALIM"/>
<gene>
    <name evidence="1" type="ORF">HA72_0528</name>
    <name evidence="2" type="ORF">MsedA_0540</name>
    <name evidence="3" type="ORF">MsedB_0540</name>
    <name evidence="4" type="ORF">MsedC_0539</name>
    <name evidence="5" type="ORF">MsedD_0540</name>
    <name evidence="6" type="ORF">MsedE_0540</name>
</gene>
<evidence type="ECO:0000313" key="9">
    <source>
        <dbReference type="Proteomes" id="UP000061362"/>
    </source>
</evidence>
<evidence type="ECO:0000313" key="10">
    <source>
        <dbReference type="Proteomes" id="UP000062398"/>
    </source>
</evidence>
<dbReference type="Proteomes" id="UP000068832">
    <property type="component" value="Chromosome"/>
</dbReference>
<evidence type="ECO:0000313" key="2">
    <source>
        <dbReference type="EMBL" id="AKV73652.1"/>
    </source>
</evidence>
<sequence>MEPISLKAFLQNPSTKSMAEIASKLSKELGLVELVSFYLEDDLLKSLIKRLDSRLEDLYKSFSNDRDKFIQNAINRLGGKTGEGVQFPYYATPETDVVVTFVENNSVPAKVMVKEGKMRLTFVPYESYASLEGAIARQGEDDIVATFRDGKVVNLEKKRNIFIENKSVDALMQGPVALNFYPMGLTLFSSVLAMNLKLSENRVKVTRNGEELRVEILEGKASPDEVLAGDTLSPRSKASLYYDYKKKTIFRNEIVEALASKLI</sequence>
<dbReference type="GeneID" id="91754978"/>
<dbReference type="EMBL" id="CP012172">
    <property type="protein sequence ID" value="AKV73652.1"/>
    <property type="molecule type" value="Genomic_DNA"/>
</dbReference>
<dbReference type="PATRIC" id="fig|43687.5.peg.543"/>
<evidence type="ECO:0000313" key="8">
    <source>
        <dbReference type="Proteomes" id="UP000056255"/>
    </source>
</evidence>
<dbReference type="EMBL" id="CP008822">
    <property type="protein sequence ID" value="AIM26690.1"/>
    <property type="molecule type" value="Genomic_DNA"/>
</dbReference>
<dbReference type="EMBL" id="CP012174">
    <property type="protein sequence ID" value="AKV78143.1"/>
    <property type="molecule type" value="Genomic_DNA"/>
</dbReference>
<evidence type="ECO:0000313" key="6">
    <source>
        <dbReference type="EMBL" id="AKV82636.1"/>
    </source>
</evidence>
<evidence type="ECO:0000313" key="5">
    <source>
        <dbReference type="EMBL" id="AKV80388.1"/>
    </source>
</evidence>
<dbReference type="OrthoDB" id="34497at2157"/>
<dbReference type="Proteomes" id="UP000062475">
    <property type="component" value="Chromosome"/>
</dbReference>
<reference evidence="1 7" key="1">
    <citation type="journal article" date="2014" name="J. Bacteriol.">
        <title>Role of an Archaeal PitA Transporter in the Copper and Arsenic Resistance of Metallosphaera sedula, an Extreme Thermoacidophile.</title>
        <authorList>
            <person name="McCarthy S."/>
            <person name="Ai C."/>
            <person name="Wheaton G."/>
            <person name="Tevatia R."/>
            <person name="Eckrich V."/>
            <person name="Kelly R."/>
            <person name="Blum P."/>
        </authorList>
    </citation>
    <scope>NUCLEOTIDE SEQUENCE [LARGE SCALE GENOMIC DNA]</scope>
    <source>
        <strain evidence="1 7">CuR1</strain>
    </source>
</reference>
<evidence type="ECO:0000313" key="12">
    <source>
        <dbReference type="Proteomes" id="UP000068832"/>
    </source>
</evidence>
<protein>
    <submittedName>
        <fullName evidence="1">Uncharacterized protein</fullName>
    </submittedName>
</protein>
<dbReference type="EMBL" id="CP012176">
    <property type="protein sequence ID" value="AKV82636.1"/>
    <property type="molecule type" value="Genomic_DNA"/>
</dbReference>
<dbReference type="Proteomes" id="UP000056255">
    <property type="component" value="Chromosome"/>
</dbReference>
<evidence type="ECO:0000313" key="1">
    <source>
        <dbReference type="EMBL" id="AIM26690.1"/>
    </source>
</evidence>
<dbReference type="AlphaFoldDB" id="A0A088E5S4"/>
<evidence type="ECO:0000313" key="4">
    <source>
        <dbReference type="EMBL" id="AKV78143.1"/>
    </source>
</evidence>
<dbReference type="Proteomes" id="UP000061362">
    <property type="component" value="Chromosome"/>
</dbReference>
<reference evidence="6 8" key="3">
    <citation type="submission" date="2015-07" db="EMBL/GenBank/DDBJ databases">
        <title>Physiological, transcriptional responses and genome re-sequencing of acid resistant extremely thermoacidophilic Metallosphaera sedula SARC-M1.</title>
        <authorList>
            <person name="Ai C."/>
            <person name="McCarthy S."/>
            <person name="Eckrich V."/>
            <person name="Rudrappa D."/>
            <person name="Qiu G."/>
            <person name="Blum P."/>
        </authorList>
    </citation>
    <scope>NUCLEOTIDE SEQUENCE [LARGE SCALE GENOMIC DNA]</scope>
    <source>
        <strain evidence="6 8">SARC-M1</strain>
    </source>
</reference>
<name>A0A088E5S4_9CREN</name>
<accession>A0A088E5S4</accession>
<reference evidence="9 10" key="2">
    <citation type="journal article" date="2015" name="Genome Announc.">
        <title>Complete Genome Sequences of Evolved Arsenate-Resistant Metallosphaera sedula Strains.</title>
        <authorList>
            <person name="Ai C."/>
            <person name="McCarthy S."/>
            <person name="Schackwitz W."/>
            <person name="Martin J."/>
            <person name="Lipzen A."/>
            <person name="Blum P."/>
        </authorList>
    </citation>
    <scope>NUCLEOTIDE SEQUENCE [LARGE SCALE GENOMIC DNA]</scope>
    <source>
        <strain evidence="4 10">ARS120-1</strain>
        <strain evidence="5 9">ARS120-2</strain>
        <strain evidence="2 12">ARS50-1</strain>
        <strain evidence="3 11">ARS50-2</strain>
    </source>
</reference>
<evidence type="ECO:0000313" key="7">
    <source>
        <dbReference type="Proteomes" id="UP000029084"/>
    </source>
</evidence>
<proteinExistence type="predicted"/>
<organism evidence="1 7">
    <name type="scientific">Metallosphaera sedula</name>
    <dbReference type="NCBI Taxonomy" id="43687"/>
    <lineage>
        <taxon>Archaea</taxon>
        <taxon>Thermoproteota</taxon>
        <taxon>Thermoprotei</taxon>
        <taxon>Sulfolobales</taxon>
        <taxon>Sulfolobaceae</taxon>
        <taxon>Metallosphaera</taxon>
    </lineage>
</organism>
<dbReference type="EMBL" id="CP012175">
    <property type="protein sequence ID" value="AKV80388.1"/>
    <property type="molecule type" value="Genomic_DNA"/>
</dbReference>
<evidence type="ECO:0000313" key="11">
    <source>
        <dbReference type="Proteomes" id="UP000062475"/>
    </source>
</evidence>
<dbReference type="EMBL" id="CP012173">
    <property type="protein sequence ID" value="AKV75892.1"/>
    <property type="molecule type" value="Genomic_DNA"/>
</dbReference>